<gene>
    <name evidence="2" type="ORF">DM01DRAFT_1073861</name>
</gene>
<feature type="compositionally biased region" description="Pro residues" evidence="1">
    <location>
        <begin position="223"/>
        <end position="238"/>
    </location>
</feature>
<evidence type="ECO:0000313" key="3">
    <source>
        <dbReference type="Proteomes" id="UP000242146"/>
    </source>
</evidence>
<organism evidence="2 3">
    <name type="scientific">Hesseltinella vesiculosa</name>
    <dbReference type="NCBI Taxonomy" id="101127"/>
    <lineage>
        <taxon>Eukaryota</taxon>
        <taxon>Fungi</taxon>
        <taxon>Fungi incertae sedis</taxon>
        <taxon>Mucoromycota</taxon>
        <taxon>Mucoromycotina</taxon>
        <taxon>Mucoromycetes</taxon>
        <taxon>Mucorales</taxon>
        <taxon>Cunninghamellaceae</taxon>
        <taxon>Hesseltinella</taxon>
    </lineage>
</organism>
<feature type="compositionally biased region" description="Pro residues" evidence="1">
    <location>
        <begin position="280"/>
        <end position="294"/>
    </location>
</feature>
<proteinExistence type="predicted"/>
<evidence type="ECO:0000313" key="2">
    <source>
        <dbReference type="EMBL" id="ORX62169.1"/>
    </source>
</evidence>
<protein>
    <submittedName>
        <fullName evidence="2">Uncharacterized protein</fullName>
    </submittedName>
</protein>
<feature type="region of interest" description="Disordered" evidence="1">
    <location>
        <begin position="1"/>
        <end position="22"/>
    </location>
</feature>
<keyword evidence="3" id="KW-1185">Reference proteome</keyword>
<dbReference type="AlphaFoldDB" id="A0A1X2GVW9"/>
<dbReference type="EMBL" id="MCGT01000002">
    <property type="protein sequence ID" value="ORX62169.1"/>
    <property type="molecule type" value="Genomic_DNA"/>
</dbReference>
<feature type="compositionally biased region" description="Low complexity" evidence="1">
    <location>
        <begin position="295"/>
        <end position="304"/>
    </location>
</feature>
<feature type="region of interest" description="Disordered" evidence="1">
    <location>
        <begin position="61"/>
        <end position="106"/>
    </location>
</feature>
<feature type="region of interest" description="Disordered" evidence="1">
    <location>
        <begin position="36"/>
        <end position="55"/>
    </location>
</feature>
<sequence length="407" mass="44810">MPNSTNRGRANYMLPHDQQQQHRPLTIVGHALSKKNKGVPIDIPKPTSSSDRFFHPHYQNLADRPSRMSPKFAPHSQAPKSNALGKSRTRPVYTHQHRSRPPASSKEAIEKFMSIKTLATTTSTAWASSSAQNSTAFDGQDDDITIIGGKPFTTQPASNAIQAPEYVDSDDVYYQASLTRPGRQLTIQLSRNPTHERPPQHRPTMSTRRFSKTDDNTKLTSSHPPPSTSLFPRPPTPGKTPSRLPPATASQPFSIIDDSDEDPVQLTSHPTAPPLRAAAPSPPLPLSPSQPQPPSIVRSRSPSIDFSEPDTQPSLIIPARKRPYTSISPTKNRSPPVHFETVSPRRNPPRAATSKRKDTLPKESEWISLDDDPPIDPCLPGASNDSPLHIHHPQDVVEDASDTSRDM</sequence>
<feature type="region of interest" description="Disordered" evidence="1">
    <location>
        <begin position="183"/>
        <end position="407"/>
    </location>
</feature>
<evidence type="ECO:0000256" key="1">
    <source>
        <dbReference type="SAM" id="MobiDB-lite"/>
    </source>
</evidence>
<comment type="caution">
    <text evidence="2">The sequence shown here is derived from an EMBL/GenBank/DDBJ whole genome shotgun (WGS) entry which is preliminary data.</text>
</comment>
<feature type="compositionally biased region" description="Basic and acidic residues" evidence="1">
    <location>
        <begin position="355"/>
        <end position="365"/>
    </location>
</feature>
<dbReference type="Proteomes" id="UP000242146">
    <property type="component" value="Unassembled WGS sequence"/>
</dbReference>
<accession>A0A1X2GVW9</accession>
<name>A0A1X2GVW9_9FUNG</name>
<reference evidence="2 3" key="1">
    <citation type="submission" date="2016-07" db="EMBL/GenBank/DDBJ databases">
        <title>Pervasive Adenine N6-methylation of Active Genes in Fungi.</title>
        <authorList>
            <consortium name="DOE Joint Genome Institute"/>
            <person name="Mondo S.J."/>
            <person name="Dannebaum R.O."/>
            <person name="Kuo R.C."/>
            <person name="Labutti K."/>
            <person name="Haridas S."/>
            <person name="Kuo A."/>
            <person name="Salamov A."/>
            <person name="Ahrendt S.R."/>
            <person name="Lipzen A."/>
            <person name="Sullivan W."/>
            <person name="Andreopoulos W.B."/>
            <person name="Clum A."/>
            <person name="Lindquist E."/>
            <person name="Daum C."/>
            <person name="Ramamoorthy G.K."/>
            <person name="Gryganskyi A."/>
            <person name="Culley D."/>
            <person name="Magnuson J.K."/>
            <person name="James T.Y."/>
            <person name="O'Malley M.A."/>
            <person name="Stajich J.E."/>
            <person name="Spatafora J.W."/>
            <person name="Visel A."/>
            <person name="Grigoriev I.V."/>
        </authorList>
    </citation>
    <scope>NUCLEOTIDE SEQUENCE [LARGE SCALE GENOMIC DNA]</scope>
    <source>
        <strain evidence="2 3">NRRL 3301</strain>
    </source>
</reference>